<dbReference type="SUPFAM" id="SSF141868">
    <property type="entry name" value="EAL domain-like"/>
    <property type="match status" value="1"/>
</dbReference>
<reference evidence="3" key="1">
    <citation type="submission" date="2012-11" db="EMBL/GenBank/DDBJ databases">
        <title>Dependencies among metagenomic species, viruses, plasmids and units of genetic variation.</title>
        <authorList>
            <person name="Nielsen H.B."/>
            <person name="Almeida M."/>
            <person name="Juncker A.S."/>
            <person name="Rasmussen S."/>
            <person name="Li J."/>
            <person name="Sunagawa S."/>
            <person name="Plichta D."/>
            <person name="Gautier L."/>
            <person name="Le Chatelier E."/>
            <person name="Peletier E."/>
            <person name="Bonde I."/>
            <person name="Nielsen T."/>
            <person name="Manichanh C."/>
            <person name="Arumugam M."/>
            <person name="Batto J."/>
            <person name="Santos M.B.Q.D."/>
            <person name="Blom N."/>
            <person name="Borruel N."/>
            <person name="Burgdorf K.S."/>
            <person name="Boumezbeur F."/>
            <person name="Casellas F."/>
            <person name="Dore J."/>
            <person name="Guarner F."/>
            <person name="Hansen T."/>
            <person name="Hildebrand F."/>
            <person name="Kaas R.S."/>
            <person name="Kennedy S."/>
            <person name="Kristiansen K."/>
            <person name="Kultima J.R."/>
            <person name="Leonard P."/>
            <person name="Levenez F."/>
            <person name="Lund O."/>
            <person name="Moumen B."/>
            <person name="Le Paslier D."/>
            <person name="Pons N."/>
            <person name="Pedersen O."/>
            <person name="Prifti E."/>
            <person name="Qin J."/>
            <person name="Raes J."/>
            <person name="Tap J."/>
            <person name="Tims S."/>
            <person name="Ussery D.W."/>
            <person name="Yamada T."/>
            <person name="MetaHit consortium"/>
            <person name="Renault P."/>
            <person name="Sicheritz-Ponten T."/>
            <person name="Bork P."/>
            <person name="Wang J."/>
            <person name="Brunak S."/>
            <person name="Ehrlich S.D."/>
        </authorList>
    </citation>
    <scope>NUCLEOTIDE SEQUENCE [LARGE SCALE GENOMIC DNA]</scope>
</reference>
<dbReference type="AlphaFoldDB" id="R7B314"/>
<feature type="transmembrane region" description="Helical" evidence="1">
    <location>
        <begin position="65"/>
        <end position="85"/>
    </location>
</feature>
<dbReference type="InterPro" id="IPR001633">
    <property type="entry name" value="EAL_dom"/>
</dbReference>
<name>R7B314_9FIRM</name>
<keyword evidence="1" id="KW-0812">Transmembrane</keyword>
<accession>R7B314</accession>
<gene>
    <name evidence="3" type="ORF">BN656_01526</name>
</gene>
<dbReference type="PROSITE" id="PS50883">
    <property type="entry name" value="EAL"/>
    <property type="match status" value="1"/>
</dbReference>
<evidence type="ECO:0000313" key="3">
    <source>
        <dbReference type="EMBL" id="CDD57262.1"/>
    </source>
</evidence>
<feature type="transmembrane region" description="Helical" evidence="1">
    <location>
        <begin position="106"/>
        <end position="123"/>
    </location>
</feature>
<evidence type="ECO:0000256" key="1">
    <source>
        <dbReference type="SAM" id="Phobius"/>
    </source>
</evidence>
<feature type="domain" description="EAL" evidence="2">
    <location>
        <begin position="377"/>
        <end position="631"/>
    </location>
</feature>
<dbReference type="Proteomes" id="UP000018141">
    <property type="component" value="Unassembled WGS sequence"/>
</dbReference>
<dbReference type="PANTHER" id="PTHR33121">
    <property type="entry name" value="CYCLIC DI-GMP PHOSPHODIESTERASE PDEF"/>
    <property type="match status" value="1"/>
</dbReference>
<feature type="transmembrane region" description="Helical" evidence="1">
    <location>
        <begin position="196"/>
        <end position="212"/>
    </location>
</feature>
<protein>
    <recommendedName>
        <fullName evidence="2">EAL domain-containing protein</fullName>
    </recommendedName>
</protein>
<proteinExistence type="predicted"/>
<organism evidence="3 4">
    <name type="scientific">Bacteroides pectinophilus CAG:437</name>
    <dbReference type="NCBI Taxonomy" id="1263051"/>
    <lineage>
        <taxon>Bacteria</taxon>
        <taxon>Bacillati</taxon>
        <taxon>Bacillota</taxon>
        <taxon>Clostridia</taxon>
        <taxon>Eubacteriales</taxon>
    </lineage>
</organism>
<dbReference type="PANTHER" id="PTHR33121:SF70">
    <property type="entry name" value="SIGNALING PROTEIN YKOW"/>
    <property type="match status" value="1"/>
</dbReference>
<dbReference type="CDD" id="cd01948">
    <property type="entry name" value="EAL"/>
    <property type="match status" value="1"/>
</dbReference>
<feature type="transmembrane region" description="Helical" evidence="1">
    <location>
        <begin position="33"/>
        <end position="53"/>
    </location>
</feature>
<dbReference type="SMART" id="SM00052">
    <property type="entry name" value="EAL"/>
    <property type="match status" value="1"/>
</dbReference>
<dbReference type="EMBL" id="CBHH010000044">
    <property type="protein sequence ID" value="CDD57262.1"/>
    <property type="molecule type" value="Genomic_DNA"/>
</dbReference>
<evidence type="ECO:0000259" key="2">
    <source>
        <dbReference type="PROSITE" id="PS50883"/>
    </source>
</evidence>
<dbReference type="InterPro" id="IPR035919">
    <property type="entry name" value="EAL_sf"/>
</dbReference>
<dbReference type="GO" id="GO:0071111">
    <property type="term" value="F:cyclic-guanylate-specific phosphodiesterase activity"/>
    <property type="evidence" value="ECO:0007669"/>
    <property type="project" value="InterPro"/>
</dbReference>
<keyword evidence="1" id="KW-0472">Membrane</keyword>
<evidence type="ECO:0000313" key="4">
    <source>
        <dbReference type="Proteomes" id="UP000018141"/>
    </source>
</evidence>
<feature type="transmembrane region" description="Helical" evidence="1">
    <location>
        <begin position="172"/>
        <end position="190"/>
    </location>
</feature>
<dbReference type="Pfam" id="PF00563">
    <property type="entry name" value="EAL"/>
    <property type="match status" value="1"/>
</dbReference>
<feature type="transmembrane region" description="Helical" evidence="1">
    <location>
        <begin position="6"/>
        <end position="21"/>
    </location>
</feature>
<comment type="caution">
    <text evidence="3">The sequence shown here is derived from an EMBL/GenBank/DDBJ whole genome shotgun (WGS) entry which is preliminary data.</text>
</comment>
<dbReference type="Gene3D" id="3.20.20.450">
    <property type="entry name" value="EAL domain"/>
    <property type="match status" value="1"/>
</dbReference>
<feature type="transmembrane region" description="Helical" evidence="1">
    <location>
        <begin position="143"/>
        <end position="160"/>
    </location>
</feature>
<keyword evidence="1" id="KW-1133">Transmembrane helix</keyword>
<sequence length="636" mass="72127">MNFASQICAASLLLIIFIFYCQQKHLPLRTSQAFLITIIVTFLCVLLDIYSVIVIDNYRSYSPAYTGFICKAYLISLVCVGFFSLRYICIDVYSSNHKNYIRCMHIYYAAAIIGSVIIYTLPIHHSKELGSDAVYTYGPSVSAAYIIVLIFIINVLATAIKHRNAINPQRSKAITIWMIFWIASAVVQFFHREILIVSFSSCIGILILFIMLETPLTNIDRTSGLFNYNALVQYMQQYYNDGRQFSSVVFVRLNSFQNNLTPSVARDINYSIARFFSDIPGAVTFKSGEDKVTMMFDDANAASDAFELVQEKIRTGWGTNSDIVIPAGIICIPDSAIAGNAAEMLYLTGYARQRNREFLENGLVFVDINVLNEMKDAQRIEQLVKDSIDNDTIAVYYQPIYSTKTGRFSSAEALVRIKDEDGNILPPAKFIDIAEKNSSIIKLGELIFEHVCRFIKKHDLRQYGIDYIEVNLSAVQCSYEQLAERYINILKKYDVAPDMINLEITESASIGARNALINNMHALLDYGVHFSLDDFGTGQSNLNYIIDMPVDIIKFDRSMSMSYFNNSKGKYIMNASINMIHDMQLEIVSEGIETAEQFEAMNALGVSYIQGYYFSKPLCCRDFIEFLKEHNTDKPD</sequence>
<dbReference type="InterPro" id="IPR050706">
    <property type="entry name" value="Cyclic-di-GMP_PDE-like"/>
</dbReference>